<dbReference type="InterPro" id="IPR016047">
    <property type="entry name" value="M23ase_b-sheet_dom"/>
</dbReference>
<evidence type="ECO:0000313" key="4">
    <source>
        <dbReference type="EMBL" id="OGY10531.1"/>
    </source>
</evidence>
<feature type="compositionally biased region" description="Low complexity" evidence="1">
    <location>
        <begin position="83"/>
        <end position="102"/>
    </location>
</feature>
<dbReference type="AlphaFoldDB" id="A0A1G1V583"/>
<dbReference type="InterPro" id="IPR050570">
    <property type="entry name" value="Cell_wall_metabolism_enzyme"/>
</dbReference>
<feature type="region of interest" description="Disordered" evidence="1">
    <location>
        <begin position="26"/>
        <end position="141"/>
    </location>
</feature>
<accession>A0A1G1V583</accession>
<evidence type="ECO:0000256" key="1">
    <source>
        <dbReference type="SAM" id="MobiDB-lite"/>
    </source>
</evidence>
<feature type="transmembrane region" description="Helical" evidence="2">
    <location>
        <begin position="380"/>
        <end position="403"/>
    </location>
</feature>
<organism evidence="4 5">
    <name type="scientific">Candidatus Blackburnbacteria bacterium RIFCSPHIGHO2_02_FULL_44_20</name>
    <dbReference type="NCBI Taxonomy" id="1797516"/>
    <lineage>
        <taxon>Bacteria</taxon>
        <taxon>Candidatus Blackburniibacteriota</taxon>
    </lineage>
</organism>
<dbReference type="STRING" id="1797516.A3D26_00325"/>
<name>A0A1G1V583_9BACT</name>
<keyword evidence="2" id="KW-0472">Membrane</keyword>
<reference evidence="4 5" key="1">
    <citation type="journal article" date="2016" name="Nat. Commun.">
        <title>Thousands of microbial genomes shed light on interconnected biogeochemical processes in an aquifer system.</title>
        <authorList>
            <person name="Anantharaman K."/>
            <person name="Brown C.T."/>
            <person name="Hug L.A."/>
            <person name="Sharon I."/>
            <person name="Castelle C.J."/>
            <person name="Probst A.J."/>
            <person name="Thomas B.C."/>
            <person name="Singh A."/>
            <person name="Wilkins M.J."/>
            <person name="Karaoz U."/>
            <person name="Brodie E.L."/>
            <person name="Williams K.H."/>
            <person name="Hubbard S.S."/>
            <person name="Banfield J.F."/>
        </authorList>
    </citation>
    <scope>NUCLEOTIDE SEQUENCE [LARGE SCALE GENOMIC DNA]</scope>
</reference>
<dbReference type="SUPFAM" id="SSF51261">
    <property type="entry name" value="Duplicated hybrid motif"/>
    <property type="match status" value="1"/>
</dbReference>
<keyword evidence="2" id="KW-0812">Transmembrane</keyword>
<keyword evidence="2" id="KW-1133">Transmembrane helix</keyword>
<gene>
    <name evidence="4" type="ORF">A3D26_00325</name>
</gene>
<dbReference type="Gene3D" id="2.70.70.10">
    <property type="entry name" value="Glucose Permease (Domain IIA)"/>
    <property type="match status" value="1"/>
</dbReference>
<sequence>MAQKSRGLFDLIGNAVSDARETVARNFFRKHGPRPTIPTKTQETPPFPPPPVGKEVTPGTVYDASTLTTRPGRIRSGEERATEPQSPQSPQTQPAQPTYQSPVQEALSQKSQLAAWQSLQKHTPQASEGQTPGPDEEALDPGLQFVRMGPTRRVAPIVSSPTTQEGSEDSRLAERLREKHAASMLRLALKPKSWQELILDQFKEIFSPLTFGLIPLPRSTQEKLQQALGQFAREEPQLAQTEEMKLLQQGLPDVSREVEVQATGQLPRGVGSYVLIPPSRFQEEDARPAYDRPSFLQIDLNSARNFIRVGTPSAPVPTPGLPLGSTIRQTAGSALKTAVSQGSIGGRGLAAGAMRGAGSWLGRQMAVFGARLALLNPTGAAIGGGVLVAVLLLIILGSGFAVIPGLSSIGNQHAALVAGQQGSGPPTPQGSQYVQIDIKASRVNMKNEDLPVKVKFIITIKEEKEPFKSLSATTTVTATNKDGSKSIKGGDLSWTTDKTKEVEVELDDSLKDSSVTISVVAHAEVASQTNTQTSSNSFSVIVGNPPEECPSEWPTAFGRITQGPGGSFSHAGFEAIDIGHADGKLITGQGVMATHGGIATRQPDMYPGYGQWVTIETVCRGKKISTLYAHMRTVALGAGETKKVSKGYVVGIVGAEGVPRQDGDPNHLHYEVRGGKIAPYLLCSPDVGSIWPPATCKR</sequence>
<dbReference type="PANTHER" id="PTHR21666:SF270">
    <property type="entry name" value="MUREIN HYDROLASE ACTIVATOR ENVC"/>
    <property type="match status" value="1"/>
</dbReference>
<dbReference type="InterPro" id="IPR011055">
    <property type="entry name" value="Dup_hybrid_motif"/>
</dbReference>
<dbReference type="EMBL" id="MHBZ01000033">
    <property type="protein sequence ID" value="OGY10531.1"/>
    <property type="molecule type" value="Genomic_DNA"/>
</dbReference>
<evidence type="ECO:0000256" key="2">
    <source>
        <dbReference type="SAM" id="Phobius"/>
    </source>
</evidence>
<proteinExistence type="predicted"/>
<dbReference type="PANTHER" id="PTHR21666">
    <property type="entry name" value="PEPTIDASE-RELATED"/>
    <property type="match status" value="1"/>
</dbReference>
<feature type="compositionally biased region" description="Polar residues" evidence="1">
    <location>
        <begin position="106"/>
        <end position="130"/>
    </location>
</feature>
<dbReference type="Pfam" id="PF01551">
    <property type="entry name" value="Peptidase_M23"/>
    <property type="match status" value="1"/>
</dbReference>
<evidence type="ECO:0000259" key="3">
    <source>
        <dbReference type="Pfam" id="PF01551"/>
    </source>
</evidence>
<comment type="caution">
    <text evidence="4">The sequence shown here is derived from an EMBL/GenBank/DDBJ whole genome shotgun (WGS) entry which is preliminary data.</text>
</comment>
<evidence type="ECO:0000313" key="5">
    <source>
        <dbReference type="Proteomes" id="UP000178319"/>
    </source>
</evidence>
<protein>
    <recommendedName>
        <fullName evidence="3">M23ase beta-sheet core domain-containing protein</fullName>
    </recommendedName>
</protein>
<dbReference type="GO" id="GO:0004222">
    <property type="term" value="F:metalloendopeptidase activity"/>
    <property type="evidence" value="ECO:0007669"/>
    <property type="project" value="TreeGrafter"/>
</dbReference>
<dbReference type="Proteomes" id="UP000178319">
    <property type="component" value="Unassembled WGS sequence"/>
</dbReference>
<dbReference type="CDD" id="cd12797">
    <property type="entry name" value="M23_peptidase"/>
    <property type="match status" value="1"/>
</dbReference>
<feature type="domain" description="M23ase beta-sheet core" evidence="3">
    <location>
        <begin position="587"/>
        <end position="674"/>
    </location>
</feature>